<protein>
    <submittedName>
        <fullName evidence="1">Alpha/beta hydrolase</fullName>
    </submittedName>
</protein>
<name>A0A653E6D9_9PSED</name>
<evidence type="ECO:0000313" key="1">
    <source>
        <dbReference type="EMBL" id="VEV97671.1"/>
    </source>
</evidence>
<sequence length="194" mass="21828">MMRDQTIRYLIVPGWQGSADNHWQSHWHRSLPNSDRVEQSDWQNPQREAWVSQLQRAIEGDSRQTVLIAHSLGCITVAHWAAQAPDELLDRISAALLVAPADVERLNCPLPLQNFAPISQQTLPFPSRLIGSDTDSAASATRARFLAQQWGSEATILNGAGHINVESGHNHWESGFSYLYELQCRVEQQARRQA</sequence>
<reference evidence="1" key="1">
    <citation type="submission" date="2019-02" db="EMBL/GenBank/DDBJ databases">
        <authorList>
            <consortium name="Genoscope - CEA"/>
            <person name="William W."/>
        </authorList>
    </citation>
    <scope>NUCLEOTIDE SEQUENCE [LARGE SCALE GENOMIC DNA]</scope>
    <source>
        <strain evidence="1">YSy11</strain>
    </source>
</reference>
<dbReference type="SUPFAM" id="SSF53474">
    <property type="entry name" value="alpha/beta-Hydrolases"/>
    <property type="match status" value="1"/>
</dbReference>
<accession>A0A653E6D9</accession>
<dbReference type="AlphaFoldDB" id="A0A653E6D9"/>
<dbReference type="GO" id="GO:0016787">
    <property type="term" value="F:hydrolase activity"/>
    <property type="evidence" value="ECO:0007669"/>
    <property type="project" value="UniProtKB-KW"/>
</dbReference>
<dbReference type="Gene3D" id="3.40.50.1820">
    <property type="entry name" value="alpha/beta hydrolase"/>
    <property type="match status" value="1"/>
</dbReference>
<dbReference type="InterPro" id="IPR010662">
    <property type="entry name" value="RBBP9/YdeN"/>
</dbReference>
<proteinExistence type="predicted"/>
<organism evidence="1">
    <name type="scientific">Pseudomonas marincola</name>
    <dbReference type="NCBI Taxonomy" id="437900"/>
    <lineage>
        <taxon>Bacteria</taxon>
        <taxon>Pseudomonadati</taxon>
        <taxon>Pseudomonadota</taxon>
        <taxon>Gammaproteobacteria</taxon>
        <taxon>Pseudomonadales</taxon>
        <taxon>Pseudomonadaceae</taxon>
        <taxon>Pseudomonas</taxon>
    </lineage>
</organism>
<dbReference type="InterPro" id="IPR029058">
    <property type="entry name" value="AB_hydrolase_fold"/>
</dbReference>
<dbReference type="EMBL" id="LR215729">
    <property type="protein sequence ID" value="VEV97671.1"/>
    <property type="molecule type" value="Genomic_DNA"/>
</dbReference>
<dbReference type="Pfam" id="PF06821">
    <property type="entry name" value="Ser_hydrolase"/>
    <property type="match status" value="1"/>
</dbReference>
<gene>
    <name evidence="1" type="ORF">PMYSY11_2626</name>
</gene>
<keyword evidence="1" id="KW-0378">Hydrolase</keyword>